<proteinExistence type="predicted"/>
<evidence type="ECO:0000313" key="5">
    <source>
        <dbReference type="Proteomes" id="UP000218831"/>
    </source>
</evidence>
<comment type="caution">
    <text evidence="4">The sequence shown here is derived from an EMBL/GenBank/DDBJ whole genome shotgun (WGS) entry which is preliminary data.</text>
</comment>
<keyword evidence="1" id="KW-0732">Signal</keyword>
<dbReference type="InterPro" id="IPR044060">
    <property type="entry name" value="Bacterial_rp_domain"/>
</dbReference>
<dbReference type="Gene3D" id="2.160.20.110">
    <property type="match status" value="1"/>
</dbReference>
<dbReference type="PROSITE" id="PS51257">
    <property type="entry name" value="PROKAR_LIPOPROTEIN"/>
    <property type="match status" value="1"/>
</dbReference>
<dbReference type="EMBL" id="NSKE01000005">
    <property type="protein sequence ID" value="PAU94184.1"/>
    <property type="molecule type" value="Genomic_DNA"/>
</dbReference>
<evidence type="ECO:0008006" key="6">
    <source>
        <dbReference type="Google" id="ProtNLM"/>
    </source>
</evidence>
<name>A0A2A2GB30_9BACT</name>
<sequence length="595" mass="63713">MKRLLPIFIISISLIFMSCGGNSTGPDPEKGAASTEAAIYDVDLSINPSDGGTVSPSGQNTYEEGEQIDLQAQANEGYVFAGWTGDISSSDNPHSLTVDQDYTIAANFEVRNYELTINTEGQGTVNEKIVEQQFKEYEHGTVVELTADPAKGYRFVEWTGDVTGTENPVQLTVESAKEVTAVFEKKSFVLNVTASGEGTVVLNPDQQEFLYNSTVELEANPAQGWSFVEWQGDITGTDTLVTVTVDTAKTITAVFENHFSGGNGTESNPYKISTVEDLQKINSMSYDSNLHFLQINNIDASETENWNLGKGFEPLYLSGGVYDGQGYTISDLTIDRGDKVGLFVSVGDGVEVRNIKLENVDITGSGRGTGALAGMVNQNGKVSNSSATGKVHCTDRRCGGLVGDNYGSIESSFADVTVTSIEDYVGGLVGLSWGSIEYSYAMGSVSGIYNVGGLVGRMTNNNDSYIGHVKKSYAKGDVTGKDRVGGLVGSNSSDIRITYSYASGKVTPSTTGNTKIGGLIGTYYETDSVLQNCYWDTESTGQTEGAGGSTSLSSYNYGLTTSEMTGSNAKTNMSEFDFVSIWQEVDGDYPALFWE</sequence>
<dbReference type="OrthoDB" id="9792444at2"/>
<feature type="domain" description="Bacterial repeat" evidence="3">
    <location>
        <begin position="43"/>
        <end position="110"/>
    </location>
</feature>
<evidence type="ECO:0000256" key="1">
    <source>
        <dbReference type="SAM" id="SignalP"/>
    </source>
</evidence>
<keyword evidence="5" id="KW-1185">Reference proteome</keyword>
<dbReference type="RefSeq" id="WP_095606315.1">
    <property type="nucleotide sequence ID" value="NZ_NSKE01000005.1"/>
</dbReference>
<feature type="domain" description="GLUG" evidence="2">
    <location>
        <begin position="483"/>
        <end position="507"/>
    </location>
</feature>
<gene>
    <name evidence="4" type="ORF">CK503_08195</name>
</gene>
<evidence type="ECO:0000259" key="2">
    <source>
        <dbReference type="Pfam" id="PF07581"/>
    </source>
</evidence>
<dbReference type="Pfam" id="PF07581">
    <property type="entry name" value="Glug"/>
    <property type="match status" value="1"/>
</dbReference>
<organism evidence="4 5">
    <name type="scientific">Fodinibius salipaludis</name>
    <dbReference type="NCBI Taxonomy" id="2032627"/>
    <lineage>
        <taxon>Bacteria</taxon>
        <taxon>Pseudomonadati</taxon>
        <taxon>Balneolota</taxon>
        <taxon>Balneolia</taxon>
        <taxon>Balneolales</taxon>
        <taxon>Balneolaceae</taxon>
        <taxon>Fodinibius</taxon>
    </lineage>
</organism>
<feature type="chain" id="PRO_5012268440" description="GLUG domain-containing protein" evidence="1">
    <location>
        <begin position="19"/>
        <end position="595"/>
    </location>
</feature>
<protein>
    <recommendedName>
        <fullName evidence="6">GLUG domain-containing protein</fullName>
    </recommendedName>
</protein>
<dbReference type="Pfam" id="PF18998">
    <property type="entry name" value="Flg_new_2"/>
    <property type="match status" value="3"/>
</dbReference>
<feature type="signal peptide" evidence="1">
    <location>
        <begin position="1"/>
        <end position="18"/>
    </location>
</feature>
<evidence type="ECO:0000313" key="4">
    <source>
        <dbReference type="EMBL" id="PAU94184.1"/>
    </source>
</evidence>
<dbReference type="InterPro" id="IPR011493">
    <property type="entry name" value="GLUG"/>
</dbReference>
<evidence type="ECO:0000259" key="3">
    <source>
        <dbReference type="Pfam" id="PF18998"/>
    </source>
</evidence>
<feature type="domain" description="Bacterial repeat" evidence="3">
    <location>
        <begin position="113"/>
        <end position="186"/>
    </location>
</feature>
<reference evidence="4 5" key="1">
    <citation type="submission" date="2017-08" db="EMBL/GenBank/DDBJ databases">
        <title>Aliifodinibius alkalisoli sp. nov., isolated from saline alkaline soil.</title>
        <authorList>
            <person name="Liu D."/>
            <person name="Zhang G."/>
        </authorList>
    </citation>
    <scope>NUCLEOTIDE SEQUENCE [LARGE SCALE GENOMIC DNA]</scope>
    <source>
        <strain evidence="4 5">WN023</strain>
    </source>
</reference>
<accession>A0A2A2GB30</accession>
<feature type="domain" description="Bacterial repeat" evidence="3">
    <location>
        <begin position="189"/>
        <end position="257"/>
    </location>
</feature>
<dbReference type="Proteomes" id="UP000218831">
    <property type="component" value="Unassembled WGS sequence"/>
</dbReference>
<dbReference type="AlphaFoldDB" id="A0A2A2GB30"/>